<dbReference type="InterPro" id="IPR008271">
    <property type="entry name" value="Ser/Thr_kinase_AS"/>
</dbReference>
<comment type="subcellular location">
    <subcellularLocation>
        <location evidence="1">Membrane</location>
        <topology evidence="1">Single-pass membrane protein</topology>
    </subcellularLocation>
</comment>
<keyword evidence="10" id="KW-0067">ATP-binding</keyword>
<evidence type="ECO:0000256" key="2">
    <source>
        <dbReference type="ARBA" id="ARBA00012513"/>
    </source>
</evidence>
<evidence type="ECO:0000256" key="8">
    <source>
        <dbReference type="ARBA" id="ARBA00022777"/>
    </source>
</evidence>
<dbReference type="PROSITE" id="PS50222">
    <property type="entry name" value="EF_HAND_2"/>
    <property type="match status" value="2"/>
</dbReference>
<evidence type="ECO:0000313" key="23">
    <source>
        <dbReference type="Proteomes" id="UP000298416"/>
    </source>
</evidence>
<evidence type="ECO:0000259" key="18">
    <source>
        <dbReference type="PROSITE" id="PS50011"/>
    </source>
</evidence>
<dbReference type="EC" id="2.7.11.1" evidence="2"/>
<dbReference type="Gene3D" id="1.10.510.10">
    <property type="entry name" value="Transferase(Phosphotransferase) domain 1"/>
    <property type="match status" value="2"/>
</dbReference>
<evidence type="ECO:0000256" key="5">
    <source>
        <dbReference type="ARBA" id="ARBA00022692"/>
    </source>
</evidence>
<dbReference type="PANTHER" id="PTHR32444:SF244">
    <property type="entry name" value="RECEPTOR-LIKE SERINE_THREONINE-PROTEIN KINASE"/>
    <property type="match status" value="1"/>
</dbReference>
<dbReference type="SUPFAM" id="SSF51110">
    <property type="entry name" value="alpha-D-mannose-specific plant lectins"/>
    <property type="match status" value="2"/>
</dbReference>
<evidence type="ECO:0000259" key="20">
    <source>
        <dbReference type="PROSITE" id="PS50927"/>
    </source>
</evidence>
<reference evidence="22" key="1">
    <citation type="submission" date="2018-01" db="EMBL/GenBank/DDBJ databases">
        <authorList>
            <person name="Mao J.F."/>
        </authorList>
    </citation>
    <scope>NUCLEOTIDE SEQUENCE</scope>
    <source>
        <strain evidence="22">Huo1</strain>
        <tissue evidence="22">Leaf</tissue>
    </source>
</reference>
<evidence type="ECO:0000256" key="13">
    <source>
        <dbReference type="ARBA" id="ARBA00023157"/>
    </source>
</evidence>
<dbReference type="InterPro" id="IPR001245">
    <property type="entry name" value="Ser-Thr/Tyr_kinase_cat_dom"/>
</dbReference>
<evidence type="ECO:0000259" key="21">
    <source>
        <dbReference type="PROSITE" id="PS50948"/>
    </source>
</evidence>
<feature type="domain" description="Apple" evidence="21">
    <location>
        <begin position="1326"/>
        <end position="1407"/>
    </location>
</feature>
<dbReference type="InterPro" id="IPR001480">
    <property type="entry name" value="Bulb-type_lectin_dom"/>
</dbReference>
<keyword evidence="14" id="KW-0325">Glycoprotein</keyword>
<dbReference type="PANTHER" id="PTHR32444">
    <property type="entry name" value="BULB-TYPE LECTIN DOMAIN-CONTAINING PROTEIN"/>
    <property type="match status" value="1"/>
</dbReference>
<name>A0A8X8XZH1_SALSN</name>
<keyword evidence="13" id="KW-1015">Disulfide bond</keyword>
<dbReference type="InterPro" id="IPR021820">
    <property type="entry name" value="S-locus_recpt_kinase_C"/>
</dbReference>
<keyword evidence="4" id="KW-0808">Transferase</keyword>
<dbReference type="Pfam" id="PF11883">
    <property type="entry name" value="DUF3403"/>
    <property type="match status" value="1"/>
</dbReference>
<dbReference type="PROSITE" id="PS50927">
    <property type="entry name" value="BULB_LECTIN"/>
    <property type="match status" value="2"/>
</dbReference>
<dbReference type="PROSITE" id="PS00018">
    <property type="entry name" value="EF_HAND_1"/>
    <property type="match status" value="1"/>
</dbReference>
<feature type="transmembrane region" description="Helical" evidence="17">
    <location>
        <begin position="967"/>
        <end position="987"/>
    </location>
</feature>
<evidence type="ECO:0000256" key="9">
    <source>
        <dbReference type="ARBA" id="ARBA00022837"/>
    </source>
</evidence>
<comment type="catalytic activity">
    <reaction evidence="16">
        <text>L-seryl-[protein] + ATP = O-phospho-L-seryl-[protein] + ADP + H(+)</text>
        <dbReference type="Rhea" id="RHEA:17989"/>
        <dbReference type="Rhea" id="RHEA-COMP:9863"/>
        <dbReference type="Rhea" id="RHEA-COMP:11604"/>
        <dbReference type="ChEBI" id="CHEBI:15378"/>
        <dbReference type="ChEBI" id="CHEBI:29999"/>
        <dbReference type="ChEBI" id="CHEBI:30616"/>
        <dbReference type="ChEBI" id="CHEBI:83421"/>
        <dbReference type="ChEBI" id="CHEBI:456216"/>
        <dbReference type="EC" id="2.7.11.1"/>
    </reaction>
</comment>
<dbReference type="CDD" id="cd00028">
    <property type="entry name" value="B_lectin"/>
    <property type="match status" value="2"/>
</dbReference>
<dbReference type="SMART" id="SM00181">
    <property type="entry name" value="EGF"/>
    <property type="match status" value="2"/>
</dbReference>
<evidence type="ECO:0000256" key="12">
    <source>
        <dbReference type="ARBA" id="ARBA00023136"/>
    </source>
</evidence>
<dbReference type="GO" id="GO:0005524">
    <property type="term" value="F:ATP binding"/>
    <property type="evidence" value="ECO:0007669"/>
    <property type="project" value="UniProtKB-KW"/>
</dbReference>
<proteinExistence type="predicted"/>
<evidence type="ECO:0000256" key="15">
    <source>
        <dbReference type="ARBA" id="ARBA00047899"/>
    </source>
</evidence>
<accession>A0A8X8XZH1</accession>
<feature type="domain" description="Protein kinase" evidence="18">
    <location>
        <begin position="593"/>
        <end position="864"/>
    </location>
</feature>
<dbReference type="InterPro" id="IPR011009">
    <property type="entry name" value="Kinase-like_dom_sf"/>
</dbReference>
<dbReference type="InterPro" id="IPR003609">
    <property type="entry name" value="Pan_app"/>
</dbReference>
<feature type="domain" description="EF-hand" evidence="19">
    <location>
        <begin position="61"/>
        <end position="96"/>
    </location>
</feature>
<dbReference type="FunFam" id="2.90.10.10:FF:000004">
    <property type="entry name" value="G-type lectin S-receptor-like serine/threonine-protein kinase"/>
    <property type="match status" value="2"/>
</dbReference>
<keyword evidence="11 17" id="KW-1133">Transmembrane helix</keyword>
<feature type="transmembrane region" description="Helical" evidence="17">
    <location>
        <begin position="1417"/>
        <end position="1437"/>
    </location>
</feature>
<dbReference type="SUPFAM" id="SSF47473">
    <property type="entry name" value="EF-hand"/>
    <property type="match status" value="2"/>
</dbReference>
<evidence type="ECO:0000256" key="4">
    <source>
        <dbReference type="ARBA" id="ARBA00022679"/>
    </source>
</evidence>
<keyword evidence="6" id="KW-0732">Signal</keyword>
<keyword evidence="7" id="KW-0547">Nucleotide-binding</keyword>
<dbReference type="CDD" id="cd01098">
    <property type="entry name" value="PAN_AP_plant"/>
    <property type="match status" value="2"/>
</dbReference>
<dbReference type="InterPro" id="IPR000858">
    <property type="entry name" value="S_locus_glycoprot_dom"/>
</dbReference>
<dbReference type="PROSITE" id="PS50948">
    <property type="entry name" value="PAN"/>
    <property type="match status" value="2"/>
</dbReference>
<gene>
    <name evidence="22" type="ORF">SASPL_117322</name>
</gene>
<dbReference type="InterPro" id="IPR011992">
    <property type="entry name" value="EF-hand-dom_pair"/>
</dbReference>
<evidence type="ECO:0000256" key="16">
    <source>
        <dbReference type="ARBA" id="ARBA00048679"/>
    </source>
</evidence>
<feature type="domain" description="Bulb-type lectin" evidence="20">
    <location>
        <begin position="124"/>
        <end position="245"/>
    </location>
</feature>
<keyword evidence="8" id="KW-0418">Kinase</keyword>
<feature type="transmembrane region" description="Helical" evidence="17">
    <location>
        <begin position="531"/>
        <end position="551"/>
    </location>
</feature>
<dbReference type="Pfam" id="PF08276">
    <property type="entry name" value="PAN_2"/>
    <property type="match status" value="2"/>
</dbReference>
<dbReference type="PROSITE" id="PS50011">
    <property type="entry name" value="PROTEIN_KINASE_DOM"/>
    <property type="match status" value="2"/>
</dbReference>
<keyword evidence="5 17" id="KW-0812">Transmembrane</keyword>
<evidence type="ECO:0000256" key="11">
    <source>
        <dbReference type="ARBA" id="ARBA00022989"/>
    </source>
</evidence>
<evidence type="ECO:0000256" key="6">
    <source>
        <dbReference type="ARBA" id="ARBA00022729"/>
    </source>
</evidence>
<keyword evidence="23" id="KW-1185">Reference proteome</keyword>
<evidence type="ECO:0000313" key="22">
    <source>
        <dbReference type="EMBL" id="KAG6420783.1"/>
    </source>
</evidence>
<dbReference type="SUPFAM" id="SSF56112">
    <property type="entry name" value="Protein kinase-like (PK-like)"/>
    <property type="match status" value="2"/>
</dbReference>
<feature type="domain" description="EF-hand" evidence="19">
    <location>
        <begin position="917"/>
        <end position="952"/>
    </location>
</feature>
<dbReference type="InterPro" id="IPR002048">
    <property type="entry name" value="EF_hand_dom"/>
</dbReference>
<feature type="domain" description="Bulb-type lectin" evidence="20">
    <location>
        <begin position="1010"/>
        <end position="1131"/>
    </location>
</feature>
<organism evidence="22">
    <name type="scientific">Salvia splendens</name>
    <name type="common">Scarlet sage</name>
    <dbReference type="NCBI Taxonomy" id="180675"/>
    <lineage>
        <taxon>Eukaryota</taxon>
        <taxon>Viridiplantae</taxon>
        <taxon>Streptophyta</taxon>
        <taxon>Embryophyta</taxon>
        <taxon>Tracheophyta</taxon>
        <taxon>Spermatophyta</taxon>
        <taxon>Magnoliopsida</taxon>
        <taxon>eudicotyledons</taxon>
        <taxon>Gunneridae</taxon>
        <taxon>Pentapetalae</taxon>
        <taxon>asterids</taxon>
        <taxon>lamiids</taxon>
        <taxon>Lamiales</taxon>
        <taxon>Lamiaceae</taxon>
        <taxon>Nepetoideae</taxon>
        <taxon>Mentheae</taxon>
        <taxon>Salviinae</taxon>
        <taxon>Salvia</taxon>
        <taxon>Salvia subgen. Calosphace</taxon>
        <taxon>core Calosphace</taxon>
    </lineage>
</organism>
<evidence type="ECO:0000256" key="3">
    <source>
        <dbReference type="ARBA" id="ARBA00022527"/>
    </source>
</evidence>
<dbReference type="FunFam" id="3.30.200.20:FF:000195">
    <property type="entry name" value="G-type lectin S-receptor-like serine/threonine-protein kinase"/>
    <property type="match status" value="2"/>
</dbReference>
<dbReference type="Pfam" id="PF00954">
    <property type="entry name" value="S_locus_glycop"/>
    <property type="match status" value="2"/>
</dbReference>
<keyword evidence="3" id="KW-0723">Serine/threonine-protein kinase</keyword>
<dbReference type="InterPro" id="IPR000742">
    <property type="entry name" value="EGF"/>
</dbReference>
<dbReference type="SMART" id="SM00473">
    <property type="entry name" value="PAN_AP"/>
    <property type="match status" value="2"/>
</dbReference>
<dbReference type="EMBL" id="PNBA02000006">
    <property type="protein sequence ID" value="KAG6420783.1"/>
    <property type="molecule type" value="Genomic_DNA"/>
</dbReference>
<dbReference type="InterPro" id="IPR036426">
    <property type="entry name" value="Bulb-type_lectin_dom_sf"/>
</dbReference>
<evidence type="ECO:0000256" key="14">
    <source>
        <dbReference type="ARBA" id="ARBA00023180"/>
    </source>
</evidence>
<feature type="domain" description="Apple" evidence="21">
    <location>
        <begin position="440"/>
        <end position="521"/>
    </location>
</feature>
<dbReference type="SMART" id="SM00108">
    <property type="entry name" value="B_lectin"/>
    <property type="match status" value="2"/>
</dbReference>
<dbReference type="Pfam" id="PF07714">
    <property type="entry name" value="PK_Tyr_Ser-Thr"/>
    <property type="match status" value="2"/>
</dbReference>
<dbReference type="SMART" id="SM00054">
    <property type="entry name" value="EFh"/>
    <property type="match status" value="2"/>
</dbReference>
<dbReference type="CDD" id="cd14066">
    <property type="entry name" value="STKc_IRAK"/>
    <property type="match status" value="2"/>
</dbReference>
<keyword evidence="12 17" id="KW-0472">Membrane</keyword>
<comment type="catalytic activity">
    <reaction evidence="15">
        <text>L-threonyl-[protein] + ATP = O-phospho-L-threonyl-[protein] + ADP + H(+)</text>
        <dbReference type="Rhea" id="RHEA:46608"/>
        <dbReference type="Rhea" id="RHEA-COMP:11060"/>
        <dbReference type="Rhea" id="RHEA-COMP:11605"/>
        <dbReference type="ChEBI" id="CHEBI:15378"/>
        <dbReference type="ChEBI" id="CHEBI:30013"/>
        <dbReference type="ChEBI" id="CHEBI:30616"/>
        <dbReference type="ChEBI" id="CHEBI:61977"/>
        <dbReference type="ChEBI" id="CHEBI:456216"/>
        <dbReference type="EC" id="2.7.11.1"/>
    </reaction>
</comment>
<keyword evidence="9" id="KW-0106">Calcium</keyword>
<dbReference type="GO" id="GO:0048544">
    <property type="term" value="P:recognition of pollen"/>
    <property type="evidence" value="ECO:0007669"/>
    <property type="project" value="InterPro"/>
</dbReference>
<dbReference type="Gene3D" id="2.90.10.10">
    <property type="entry name" value="Bulb-type lectin domain"/>
    <property type="match status" value="2"/>
</dbReference>
<dbReference type="InterPro" id="IPR000719">
    <property type="entry name" value="Prot_kinase_dom"/>
</dbReference>
<dbReference type="GO" id="GO:0004674">
    <property type="term" value="F:protein serine/threonine kinase activity"/>
    <property type="evidence" value="ECO:0007669"/>
    <property type="project" value="UniProtKB-KW"/>
</dbReference>
<dbReference type="Pfam" id="PF01453">
    <property type="entry name" value="B_lectin"/>
    <property type="match status" value="2"/>
</dbReference>
<dbReference type="FunFam" id="1.10.510.10:FF:000060">
    <property type="entry name" value="G-type lectin S-receptor-like serine/threonine-protein kinase"/>
    <property type="match status" value="2"/>
</dbReference>
<dbReference type="SMART" id="SM00220">
    <property type="entry name" value="S_TKc"/>
    <property type="match status" value="2"/>
</dbReference>
<feature type="domain" description="Protein kinase" evidence="18">
    <location>
        <begin position="1479"/>
        <end position="1758"/>
    </location>
</feature>
<dbReference type="PROSITE" id="PS00108">
    <property type="entry name" value="PROTEIN_KINASE_ST"/>
    <property type="match status" value="2"/>
</dbReference>
<dbReference type="Gene3D" id="1.10.238.10">
    <property type="entry name" value="EF-hand"/>
    <property type="match status" value="2"/>
</dbReference>
<dbReference type="Proteomes" id="UP000298416">
    <property type="component" value="Unassembled WGS sequence"/>
</dbReference>
<evidence type="ECO:0000259" key="19">
    <source>
        <dbReference type="PROSITE" id="PS50222"/>
    </source>
</evidence>
<protein>
    <recommendedName>
        <fullName evidence="2">non-specific serine/threonine protein kinase</fullName>
        <ecNumber evidence="2">2.7.11.1</ecNumber>
    </recommendedName>
</protein>
<dbReference type="GO" id="GO:0016020">
    <property type="term" value="C:membrane"/>
    <property type="evidence" value="ECO:0007669"/>
    <property type="project" value="UniProtKB-SubCell"/>
</dbReference>
<evidence type="ECO:0000256" key="7">
    <source>
        <dbReference type="ARBA" id="ARBA00022741"/>
    </source>
</evidence>
<dbReference type="InterPro" id="IPR018247">
    <property type="entry name" value="EF_Hand_1_Ca_BS"/>
</dbReference>
<evidence type="ECO:0000256" key="17">
    <source>
        <dbReference type="SAM" id="Phobius"/>
    </source>
</evidence>
<dbReference type="Gene3D" id="3.30.200.20">
    <property type="entry name" value="Phosphorylase Kinase, domain 1"/>
    <property type="match status" value="2"/>
</dbReference>
<dbReference type="Pfam" id="PF13833">
    <property type="entry name" value="EF-hand_8"/>
    <property type="match status" value="2"/>
</dbReference>
<dbReference type="GO" id="GO:0005509">
    <property type="term" value="F:calcium ion binding"/>
    <property type="evidence" value="ECO:0007669"/>
    <property type="project" value="InterPro"/>
</dbReference>
<sequence>MPSIQHPNFQDFFPLMAEKLGGDGLLAELCNGFRLLMDSEKGVITFDSLKKNSAFLGLQELSDDDLYSMLKEGDFDGDGALNLMEFCVLMFRLSPELMDPSQLLLEEALLQEEACLWLNVYALTDDMEASQSLRDGETLVSNGGKFELGFFSPGRSKDRYLGIWYKNIPVTTVVWVANRQNPIKDWSGLLVINNTSGLVLSNRSNAVVWSISSARMAQDPLLQLLDHGNLVVRDMRDENADNYLWQSFDYPSDTLLPGMKLGWDLRTRLNRRIISWKSSDDPGPGELSSGVELDAYPELTMNRGTRKFFRGGPWNGLGFSGAPELKKNPVFEFNFVSNKEEVYYVYRLLNTSVITRLVLNQTAMARQRYVWVETEMSWKLYSSVPRDYCDTYSLCGANGLCVISDSPVCQCLEGFKPKFDSSWNSMDWSQGCIREEPLDCARKHDFIRISGVKLPDTTHTWVNGSMNLRKCKETCLKNCSCMAYSNSDISGRGNGCVLWFGDLIDIRMFFDGGQDFYIRVPSSKQANRSRLVISVVVVPICVLLLLICYLLRGRMKGKDKNEGQVGPGAVAEREDLGLPLLDLATVARATRDFSVDNQLGEGGFGPVYKGVLMDGQNIAVKRLSKSSGQGLNEFKNEVKLIAKLQHRNLVRLLACCIEEDEKILIYEYMRNGNQSRGSRLGWSQCFNIICGIARGLLYLHQDSRLRIIHRDLKASNVLLDDALNPKISDFGMARPFGGDQSQANTRRIVGTYGYMAPEYALYGLFSVKSDVFSFGILLLEIVSGKKNTTRLDNPHNHSNLIGYVWQMWREGRTLEVIGPLLDDALVKHEVMRCIHVGLLCIQQNPDDRPNIATVVLMLNGESMLPQPKEPAFLIDVIQTEACSSNASHSGPKFTLCKSRPKFDKSRRILLFLWLQELSDDDLNSILKEGDFDGDGALHRMEFCVLMFRLSPELMDQSLFYRRGVSKISTFVCSDFVFQFFIVLPILYQLIMNDFEFSYLACLWLNVYALTDGMKALQSLRDGETLVSNGGKFELGFFSPGRSKDRYLGIWYKNIPVRTVFWVANRQNPIKDSSGLLVINNTSGLVLSNRSNVVVWSASLARMAQDPLLQLLDLGNLVVRDTKDDSANNYLWQSFDYPSDTMMPGMKLGWDLRTRLNRRIIAWKSSDDPAPGEFSSGVELDAYPQLVMYKGTRVFYRGGPWNGLRFSGALAMKKNPVYEFKFVSNKEEVYYAFQLLNTSVITRLVVNETAMARQRYVWVETEMSWKLYSSVPRDHCDTYSLCGANGLCVISDSPPCQCLDGFKPKFGSSWNSMDWSQGCIREEPLDCARKHDFIRISGVKLPDTTHTWVNGSMNLRKCKETCLKNCSCMAYSNSDISGRGNGCVLWFGDLIDIRKLSDGGQDLHMRVPSSKQANRLRLVISVVVVPICVLLLLTCYLLRGRMKGKEKNEGQVGRGAVAEREDLGLPLLDLATVAQATGDFSVDNQLGEGGFGPVYKGVLMDGKDIAVKRLSKSSGQGLNEFKNEVKLIAKLQHRNLVRLLACCIEEDEKILIYEYMCNGSLDSSIFDQSRGPSLLDWSQRFNIICGIARGLLYLHQDSRLRIIHRDLKASNVLLDDALNPKISDFGMARPFGGDLNQAKTKRIVGTYGYMAPEYALYGLFSVKSDVFSFGILLLEIVSGKKNTTRLDNPHKHSNLIGYVWQMWREGRALEVIGPLLDDALVKHEVMRCIHVGLLCIQQNPDDRPNMSTVVLMLNGESTLPQPKEPAFLIDVIPSACSSSSTNASASHSVNDITITMMEGR</sequence>
<comment type="caution">
    <text evidence="22">The sequence shown here is derived from an EMBL/GenBank/DDBJ whole genome shotgun (WGS) entry which is preliminary data.</text>
</comment>
<evidence type="ECO:0000256" key="10">
    <source>
        <dbReference type="ARBA" id="ARBA00022840"/>
    </source>
</evidence>
<evidence type="ECO:0000256" key="1">
    <source>
        <dbReference type="ARBA" id="ARBA00004167"/>
    </source>
</evidence>
<reference evidence="22" key="2">
    <citation type="submission" date="2020-08" db="EMBL/GenBank/DDBJ databases">
        <title>Plant Genome Project.</title>
        <authorList>
            <person name="Zhang R.-G."/>
        </authorList>
    </citation>
    <scope>NUCLEOTIDE SEQUENCE</scope>
    <source>
        <strain evidence="22">Huo1</strain>
        <tissue evidence="22">Leaf</tissue>
    </source>
</reference>